<accession>A0A5A7SAN9</accession>
<dbReference type="AlphaFoldDB" id="A0A5A7SAN9"/>
<dbReference type="PROSITE" id="PS51186">
    <property type="entry name" value="GNAT"/>
    <property type="match status" value="1"/>
</dbReference>
<dbReference type="Gene3D" id="3.40.630.30">
    <property type="match status" value="2"/>
</dbReference>
<keyword evidence="2" id="KW-0808">Transferase</keyword>
<protein>
    <submittedName>
        <fullName evidence="2">GNAT family N-acetyltransferase</fullName>
    </submittedName>
</protein>
<name>A0A5A7SAN9_9NOCA</name>
<dbReference type="Pfam" id="PF13302">
    <property type="entry name" value="Acetyltransf_3"/>
    <property type="match status" value="1"/>
</dbReference>
<comment type="caution">
    <text evidence="2">The sequence shown here is derived from an EMBL/GenBank/DDBJ whole genome shotgun (WGS) entry which is preliminary data.</text>
</comment>
<evidence type="ECO:0000259" key="1">
    <source>
        <dbReference type="PROSITE" id="PS51186"/>
    </source>
</evidence>
<dbReference type="GO" id="GO:0008999">
    <property type="term" value="F:protein-N-terminal-alanine acetyltransferase activity"/>
    <property type="evidence" value="ECO:0007669"/>
    <property type="project" value="TreeGrafter"/>
</dbReference>
<dbReference type="OrthoDB" id="3747845at2"/>
<dbReference type="GO" id="GO:1990189">
    <property type="term" value="F:protein N-terminal-serine acetyltransferase activity"/>
    <property type="evidence" value="ECO:0007669"/>
    <property type="project" value="TreeGrafter"/>
</dbReference>
<gene>
    <name evidence="2" type="ORF">FOY51_18740</name>
</gene>
<dbReference type="Pfam" id="PF00583">
    <property type="entry name" value="Acetyltransf_1"/>
    <property type="match status" value="1"/>
</dbReference>
<evidence type="ECO:0000313" key="3">
    <source>
        <dbReference type="Proteomes" id="UP000322244"/>
    </source>
</evidence>
<dbReference type="EMBL" id="VLNY01000009">
    <property type="protein sequence ID" value="KAA0021585.1"/>
    <property type="molecule type" value="Genomic_DNA"/>
</dbReference>
<keyword evidence="3" id="KW-1185">Reference proteome</keyword>
<dbReference type="PANTHER" id="PTHR43441">
    <property type="entry name" value="RIBOSOMAL-PROTEIN-SERINE ACETYLTRANSFERASE"/>
    <property type="match status" value="1"/>
</dbReference>
<dbReference type="PANTHER" id="PTHR43441:SF10">
    <property type="entry name" value="ACETYLTRANSFERASE"/>
    <property type="match status" value="1"/>
</dbReference>
<proteinExistence type="predicted"/>
<evidence type="ECO:0000313" key="2">
    <source>
        <dbReference type="EMBL" id="KAA0021585.1"/>
    </source>
</evidence>
<dbReference type="Proteomes" id="UP000322244">
    <property type="component" value="Unassembled WGS sequence"/>
</dbReference>
<reference evidence="2 3" key="1">
    <citation type="submission" date="2019-07" db="EMBL/GenBank/DDBJ databases">
        <title>Rhodococcus cavernicolus sp. nov., isolated from a cave.</title>
        <authorList>
            <person name="Lee S.D."/>
        </authorList>
    </citation>
    <scope>NUCLEOTIDE SEQUENCE [LARGE SCALE GENOMIC DNA]</scope>
    <source>
        <strain evidence="2 3">C1-24</strain>
    </source>
</reference>
<feature type="domain" description="N-acetyltransferase" evidence="1">
    <location>
        <begin position="264"/>
        <end position="405"/>
    </location>
</feature>
<sequence length="414" mass="45164">MRRSAKSPLLGLIAKNTTLGPVDVNGRTVLLRPPRISDGADWRRIRLRDREFNEAAAPTSTLDWDERHNHDHWARNYMMLKRAQREGRRVPFAVEIDGRFAGESALTWAEVGSGSAELALWLDTTVVRGGLSTVVTGLIADYAFTTLGLPVVTGSTATENKAGNALALALGMHPEATMASFFDAGGRRKAYNWYTLTTDDIPDGGFAARAVERARPHSAQAQDSSTDKAWGSRVPASIKIGAYAAKYAVVSTVQQQLQRVRRAPTVNRGPKTVAAGVVTLRSRRKSDAAPIAEWMRGVEVDPELPFAIDLNGTLVGQAWLRQIYNLTAELGVVVDPRTATPELTTAAAELMLNYAFEVGCERVWIPVLVADDDTRNLAEQLGLTNEGTLTQFRPVGGVRKDHELWAITPNITGQ</sequence>
<dbReference type="SUPFAM" id="SSF55729">
    <property type="entry name" value="Acyl-CoA N-acyltransferases (Nat)"/>
    <property type="match status" value="2"/>
</dbReference>
<dbReference type="InterPro" id="IPR051908">
    <property type="entry name" value="Ribosomal_N-acetyltransferase"/>
</dbReference>
<dbReference type="InterPro" id="IPR016181">
    <property type="entry name" value="Acyl_CoA_acyltransferase"/>
</dbReference>
<organism evidence="2 3">
    <name type="scientific">Antrihabitans cavernicola</name>
    <dbReference type="NCBI Taxonomy" id="2495913"/>
    <lineage>
        <taxon>Bacteria</taxon>
        <taxon>Bacillati</taxon>
        <taxon>Actinomycetota</taxon>
        <taxon>Actinomycetes</taxon>
        <taxon>Mycobacteriales</taxon>
        <taxon>Nocardiaceae</taxon>
        <taxon>Antrihabitans</taxon>
    </lineage>
</organism>
<dbReference type="InterPro" id="IPR000182">
    <property type="entry name" value="GNAT_dom"/>
</dbReference>
<dbReference type="GO" id="GO:0005737">
    <property type="term" value="C:cytoplasm"/>
    <property type="evidence" value="ECO:0007669"/>
    <property type="project" value="TreeGrafter"/>
</dbReference>
<dbReference type="RefSeq" id="WP_149431786.1">
    <property type="nucleotide sequence ID" value="NZ_VLNY01000009.1"/>
</dbReference>